<evidence type="ECO:0000256" key="1">
    <source>
        <dbReference type="ARBA" id="ARBA00022729"/>
    </source>
</evidence>
<sequence>MDHGHFEKSVTQQVDFDYLMYHPRHTAFGELPLILFLHGAGERGDDIELVKQHGPLKEISEDADFPAIIVAPQCPKGEWWNIEALYHFLEGICQQYAINRNKIYATGLSMGGYACWRMACRYPELFAAIAPVCGGGDPESAHKLTHLPIWTFHGAKDDLVPLSETRKMVDAVKKNNKFRQNNILFTIYSETGHDSWSETYANPELYRWILRQKKTI</sequence>
<dbReference type="Gene3D" id="3.40.50.1820">
    <property type="entry name" value="alpha/beta hydrolase"/>
    <property type="match status" value="1"/>
</dbReference>
<dbReference type="InterPro" id="IPR029058">
    <property type="entry name" value="AB_hydrolase_fold"/>
</dbReference>
<dbReference type="Proteomes" id="UP000244906">
    <property type="component" value="Unassembled WGS sequence"/>
</dbReference>
<reference evidence="3 4" key="1">
    <citation type="submission" date="2018-04" db="EMBL/GenBank/DDBJ databases">
        <title>Thalassorhabdus spongiae gen. nov., sp. nov., isolated from a marine sponge in South-West Iceland.</title>
        <authorList>
            <person name="Knobloch S."/>
            <person name="Daussin A."/>
            <person name="Johannsson R."/>
            <person name="Marteinsson V.T."/>
        </authorList>
    </citation>
    <scope>NUCLEOTIDE SEQUENCE [LARGE SCALE GENOMIC DNA]</scope>
    <source>
        <strain evidence="3 4">Hp12</strain>
    </source>
</reference>
<name>A0A2V1GXF4_9GAMM</name>
<dbReference type="RefSeq" id="WP_116688235.1">
    <property type="nucleotide sequence ID" value="NZ_CAWNYD010000008.1"/>
</dbReference>
<dbReference type="OrthoDB" id="9764953at2"/>
<dbReference type="GO" id="GO:0016787">
    <property type="term" value="F:hydrolase activity"/>
    <property type="evidence" value="ECO:0007669"/>
    <property type="project" value="InterPro"/>
</dbReference>
<organism evidence="3 4">
    <name type="scientific">Pelagibaculum spongiae</name>
    <dbReference type="NCBI Taxonomy" id="2080658"/>
    <lineage>
        <taxon>Bacteria</taxon>
        <taxon>Pseudomonadati</taxon>
        <taxon>Pseudomonadota</taxon>
        <taxon>Gammaproteobacteria</taxon>
        <taxon>Oceanospirillales</taxon>
        <taxon>Pelagibaculum</taxon>
    </lineage>
</organism>
<protein>
    <submittedName>
        <fullName evidence="3">Phospholipase</fullName>
    </submittedName>
</protein>
<gene>
    <name evidence="3" type="ORF">DC094_16575</name>
</gene>
<evidence type="ECO:0000259" key="2">
    <source>
        <dbReference type="Pfam" id="PF02230"/>
    </source>
</evidence>
<keyword evidence="4" id="KW-1185">Reference proteome</keyword>
<dbReference type="PANTHER" id="PTHR43037">
    <property type="entry name" value="UNNAMED PRODUCT-RELATED"/>
    <property type="match status" value="1"/>
</dbReference>
<dbReference type="PANTHER" id="PTHR43037:SF1">
    <property type="entry name" value="BLL1128 PROTEIN"/>
    <property type="match status" value="1"/>
</dbReference>
<keyword evidence="1" id="KW-0732">Signal</keyword>
<dbReference type="AlphaFoldDB" id="A0A2V1GXF4"/>
<feature type="domain" description="Phospholipase/carboxylesterase/thioesterase" evidence="2">
    <location>
        <begin position="94"/>
        <end position="198"/>
    </location>
</feature>
<dbReference type="SUPFAM" id="SSF53474">
    <property type="entry name" value="alpha/beta-Hydrolases"/>
    <property type="match status" value="1"/>
</dbReference>
<accession>A0A2V1GXF4</accession>
<dbReference type="Pfam" id="PF02230">
    <property type="entry name" value="Abhydrolase_2"/>
    <property type="match status" value="1"/>
</dbReference>
<dbReference type="InterPro" id="IPR003140">
    <property type="entry name" value="PLipase/COase/thioEstase"/>
</dbReference>
<evidence type="ECO:0000313" key="3">
    <source>
        <dbReference type="EMBL" id="PVZ66314.1"/>
    </source>
</evidence>
<proteinExistence type="predicted"/>
<dbReference type="InterPro" id="IPR050955">
    <property type="entry name" value="Plant_Biomass_Hydrol_Est"/>
</dbReference>
<comment type="caution">
    <text evidence="3">The sequence shown here is derived from an EMBL/GenBank/DDBJ whole genome shotgun (WGS) entry which is preliminary data.</text>
</comment>
<dbReference type="EMBL" id="QDDL01000008">
    <property type="protein sequence ID" value="PVZ66314.1"/>
    <property type="molecule type" value="Genomic_DNA"/>
</dbReference>
<evidence type="ECO:0000313" key="4">
    <source>
        <dbReference type="Proteomes" id="UP000244906"/>
    </source>
</evidence>